<dbReference type="PROSITE" id="PS50109">
    <property type="entry name" value="HIS_KIN"/>
    <property type="match status" value="1"/>
</dbReference>
<dbReference type="PANTHER" id="PTHR43395">
    <property type="entry name" value="SENSOR HISTIDINE KINASE CHEA"/>
    <property type="match status" value="1"/>
</dbReference>
<evidence type="ECO:0000256" key="12">
    <source>
        <dbReference type="PROSITE-ProRule" id="PRU00110"/>
    </source>
</evidence>
<dbReference type="EC" id="2.7.13.3" evidence="2"/>
<evidence type="ECO:0000256" key="1">
    <source>
        <dbReference type="ARBA" id="ARBA00000085"/>
    </source>
</evidence>
<dbReference type="PRINTS" id="PR00344">
    <property type="entry name" value="BCTRLSENSOR"/>
</dbReference>
<sequence length="655" mass="74358">MDKAHGKFLQEAAELMDDLEKAVLRLEQAPQDKEQVEEVFRVMHTFKGTAKMFGYDHVGEFTHHLESVFDDIRHNKQALSDEILTIALRSVDHIRGLIRQRDHVPAAHAEMLAQIKRLTVSNNTPEEAPVAPTAEVGKLYLIHFAPHVDFMRDGSNPLYLLDDLAGLGEIHLRTYTDKLPDGVLNLDETYLYWDILVYTTRDVAGIRSEFMFVEDQCELRINEASDRNLLDEASFRELLFQYTERLSCELIQVYVEKDAVKTAGAVREQRPAHQRHDSYQTIKVTYDKIDKLMNIVSELVTTQARLTLFTGSVRNQELEEITENVEKLVRQLRDEAFSISLLPISHLSVRFERLVRDTSRALSKQIRFETIGGDTELDKKIIENLADPMLHILRNSMDHGIELPEVRERKGKDPVGTIRLKAYYAGTNVILEVQDDGAGIDKQRVWQKALQLGLAHATDRLSDHEIYDFIFHPGFSTARQITDVSGRGVGMDVVKRAIVNLRGEIEIESVPDRGTTIRLKLPLSLSIIDGLLVDIAKAKYIIPLTTIDKCYAVDRDAVCPDMNDLIVLDGEQVPYVDLRTIFRCQGEKPEHVNLIVAKQDERKVAFAVDRILDEYQAVIKPLGKIYKDQDFASGATILGNGAVALVLDTNRLMEL</sequence>
<dbReference type="FunFam" id="3.30.565.10:FF:000016">
    <property type="entry name" value="Chemotaxis protein CheA, putative"/>
    <property type="match status" value="1"/>
</dbReference>
<keyword evidence="10" id="KW-0902">Two-component regulatory system</keyword>
<evidence type="ECO:0000256" key="2">
    <source>
        <dbReference type="ARBA" id="ARBA00012438"/>
    </source>
</evidence>
<dbReference type="InterPro" id="IPR036641">
    <property type="entry name" value="HPT_dom_sf"/>
</dbReference>
<dbReference type="InterPro" id="IPR036890">
    <property type="entry name" value="HATPase_C_sf"/>
</dbReference>
<dbReference type="AlphaFoldDB" id="A0AAP2GUC7"/>
<dbReference type="SMART" id="SM00073">
    <property type="entry name" value="HPT"/>
    <property type="match status" value="1"/>
</dbReference>
<dbReference type="InterPro" id="IPR004358">
    <property type="entry name" value="Sig_transdc_His_kin-like_C"/>
</dbReference>
<comment type="catalytic activity">
    <reaction evidence="1">
        <text>ATP + protein L-histidine = ADP + protein N-phospho-L-histidine.</text>
        <dbReference type="EC" id="2.7.13.3"/>
    </reaction>
</comment>
<feature type="domain" description="CheW-like" evidence="14">
    <location>
        <begin position="527"/>
        <end position="655"/>
    </location>
</feature>
<evidence type="ECO:0000259" key="14">
    <source>
        <dbReference type="PROSITE" id="PS50851"/>
    </source>
</evidence>
<dbReference type="RefSeq" id="WP_254084299.1">
    <property type="nucleotide sequence ID" value="NZ_JAHESE010000008.1"/>
</dbReference>
<evidence type="ECO:0000256" key="8">
    <source>
        <dbReference type="ARBA" id="ARBA00022777"/>
    </source>
</evidence>
<dbReference type="InterPro" id="IPR036097">
    <property type="entry name" value="HisK_dim/P_sf"/>
</dbReference>
<evidence type="ECO:0000256" key="4">
    <source>
        <dbReference type="ARBA" id="ARBA00022500"/>
    </source>
</evidence>
<dbReference type="InterPro" id="IPR003594">
    <property type="entry name" value="HATPase_dom"/>
</dbReference>
<feature type="domain" description="Histidine kinase" evidence="13">
    <location>
        <begin position="294"/>
        <end position="525"/>
    </location>
</feature>
<evidence type="ECO:0000259" key="13">
    <source>
        <dbReference type="PROSITE" id="PS50109"/>
    </source>
</evidence>
<keyword evidence="7" id="KW-0547">Nucleotide-binding</keyword>
<evidence type="ECO:0000256" key="7">
    <source>
        <dbReference type="ARBA" id="ARBA00022741"/>
    </source>
</evidence>
<evidence type="ECO:0000256" key="6">
    <source>
        <dbReference type="ARBA" id="ARBA00022679"/>
    </source>
</evidence>
<evidence type="ECO:0000256" key="9">
    <source>
        <dbReference type="ARBA" id="ARBA00022840"/>
    </source>
</evidence>
<comment type="function">
    <text evidence="11">Involved in the transmission of sensory signals from the chemoreceptors to the flagellar motors. CheA is autophosphorylated; it can transfer its phosphate group to either CheB or CheY.</text>
</comment>
<keyword evidence="6" id="KW-0808">Transferase</keyword>
<keyword evidence="17" id="KW-1185">Reference proteome</keyword>
<dbReference type="SMART" id="SM00387">
    <property type="entry name" value="HATPase_c"/>
    <property type="match status" value="1"/>
</dbReference>
<dbReference type="InterPro" id="IPR051315">
    <property type="entry name" value="Bact_Chemotaxis_CheA"/>
</dbReference>
<dbReference type="SUPFAM" id="SSF47384">
    <property type="entry name" value="Homodimeric domain of signal transducing histidine kinase"/>
    <property type="match status" value="1"/>
</dbReference>
<keyword evidence="8" id="KW-0418">Kinase</keyword>
<dbReference type="SUPFAM" id="SSF55874">
    <property type="entry name" value="ATPase domain of HSP90 chaperone/DNA topoisomerase II/histidine kinase"/>
    <property type="match status" value="1"/>
</dbReference>
<dbReference type="SUPFAM" id="SSF50341">
    <property type="entry name" value="CheW-like"/>
    <property type="match status" value="1"/>
</dbReference>
<dbReference type="CDD" id="cd00088">
    <property type="entry name" value="HPT"/>
    <property type="match status" value="1"/>
</dbReference>
<comment type="caution">
    <text evidence="16">The sequence shown here is derived from an EMBL/GenBank/DDBJ whole genome shotgun (WGS) entry which is preliminary data.</text>
</comment>
<keyword evidence="4" id="KW-0145">Chemotaxis</keyword>
<name>A0AAP2GUC7_9BACT</name>
<dbReference type="SMART" id="SM01231">
    <property type="entry name" value="H-kinase_dim"/>
    <property type="match status" value="1"/>
</dbReference>
<dbReference type="GO" id="GO:0000155">
    <property type="term" value="F:phosphorelay sensor kinase activity"/>
    <property type="evidence" value="ECO:0007669"/>
    <property type="project" value="InterPro"/>
</dbReference>
<dbReference type="InterPro" id="IPR036061">
    <property type="entry name" value="CheW-like_dom_sf"/>
</dbReference>
<dbReference type="Pfam" id="PF01584">
    <property type="entry name" value="CheW"/>
    <property type="match status" value="1"/>
</dbReference>
<feature type="modified residue" description="Phosphohistidine" evidence="12">
    <location>
        <position position="44"/>
    </location>
</feature>
<dbReference type="PANTHER" id="PTHR43395:SF10">
    <property type="entry name" value="CHEMOTAXIS PROTEIN CHEA"/>
    <property type="match status" value="1"/>
</dbReference>
<dbReference type="Gene3D" id="2.30.30.40">
    <property type="entry name" value="SH3 Domains"/>
    <property type="match status" value="1"/>
</dbReference>
<dbReference type="EMBL" id="JAHESE010000008">
    <property type="protein sequence ID" value="MBT1708705.1"/>
    <property type="molecule type" value="Genomic_DNA"/>
</dbReference>
<dbReference type="GO" id="GO:0006935">
    <property type="term" value="P:chemotaxis"/>
    <property type="evidence" value="ECO:0007669"/>
    <property type="project" value="UniProtKB-KW"/>
</dbReference>
<protein>
    <recommendedName>
        <fullName evidence="3">Chemotaxis protein CheA</fullName>
        <ecNumber evidence="2">2.7.13.3</ecNumber>
    </recommendedName>
</protein>
<dbReference type="SUPFAM" id="SSF47226">
    <property type="entry name" value="Histidine-containing phosphotransfer domain, HPT domain"/>
    <property type="match status" value="1"/>
</dbReference>
<dbReference type="PROSITE" id="PS50851">
    <property type="entry name" value="CHEW"/>
    <property type="match status" value="1"/>
</dbReference>
<reference evidence="16 17" key="1">
    <citation type="submission" date="2021-05" db="EMBL/GenBank/DDBJ databases">
        <title>A Polyphasic approach of four new species of the genus Ohtaekwangia: Ohtaekwangia histidinii sp. nov., Ohtaekwangia cretensis sp. nov., Ohtaekwangia indiensis sp. nov., Ohtaekwangia reichenbachii sp. nov. from diverse environment.</title>
        <authorList>
            <person name="Octaviana S."/>
        </authorList>
    </citation>
    <scope>NUCLEOTIDE SEQUENCE [LARGE SCALE GENOMIC DNA]</scope>
    <source>
        <strain evidence="16 17">PWU5</strain>
    </source>
</reference>
<dbReference type="CDD" id="cd16916">
    <property type="entry name" value="HATPase_CheA-like"/>
    <property type="match status" value="1"/>
</dbReference>
<evidence type="ECO:0000256" key="10">
    <source>
        <dbReference type="ARBA" id="ARBA00023012"/>
    </source>
</evidence>
<evidence type="ECO:0000256" key="5">
    <source>
        <dbReference type="ARBA" id="ARBA00022553"/>
    </source>
</evidence>
<dbReference type="GO" id="GO:0005524">
    <property type="term" value="F:ATP binding"/>
    <property type="evidence" value="ECO:0007669"/>
    <property type="project" value="UniProtKB-KW"/>
</dbReference>
<dbReference type="InterPro" id="IPR004105">
    <property type="entry name" value="CheA-like_dim"/>
</dbReference>
<dbReference type="InterPro" id="IPR005467">
    <property type="entry name" value="His_kinase_dom"/>
</dbReference>
<keyword evidence="5 12" id="KW-0597">Phosphoprotein</keyword>
<feature type="domain" description="HPt" evidence="15">
    <location>
        <begin position="1"/>
        <end position="101"/>
    </location>
</feature>
<dbReference type="InterPro" id="IPR008207">
    <property type="entry name" value="Sig_transdc_His_kin_Hpt_dom"/>
</dbReference>
<dbReference type="GO" id="GO:0005737">
    <property type="term" value="C:cytoplasm"/>
    <property type="evidence" value="ECO:0007669"/>
    <property type="project" value="InterPro"/>
</dbReference>
<evidence type="ECO:0000259" key="15">
    <source>
        <dbReference type="PROSITE" id="PS50894"/>
    </source>
</evidence>
<dbReference type="InterPro" id="IPR037006">
    <property type="entry name" value="CheA-like_homodim_sf"/>
</dbReference>
<evidence type="ECO:0000256" key="3">
    <source>
        <dbReference type="ARBA" id="ARBA00021495"/>
    </source>
</evidence>
<evidence type="ECO:0000313" key="17">
    <source>
        <dbReference type="Proteomes" id="UP001319080"/>
    </source>
</evidence>
<dbReference type="InterPro" id="IPR002545">
    <property type="entry name" value="CheW-lke_dom"/>
</dbReference>
<dbReference type="SMART" id="SM00260">
    <property type="entry name" value="CheW"/>
    <property type="match status" value="1"/>
</dbReference>
<evidence type="ECO:0000313" key="16">
    <source>
        <dbReference type="EMBL" id="MBT1708705.1"/>
    </source>
</evidence>
<keyword evidence="9" id="KW-0067">ATP-binding</keyword>
<dbReference type="Proteomes" id="UP001319080">
    <property type="component" value="Unassembled WGS sequence"/>
</dbReference>
<proteinExistence type="predicted"/>
<evidence type="ECO:0000256" key="11">
    <source>
        <dbReference type="ARBA" id="ARBA00035100"/>
    </source>
</evidence>
<dbReference type="Pfam" id="PF02518">
    <property type="entry name" value="HATPase_c"/>
    <property type="match status" value="1"/>
</dbReference>
<dbReference type="Pfam" id="PF01627">
    <property type="entry name" value="Hpt"/>
    <property type="match status" value="1"/>
</dbReference>
<organism evidence="16 17">
    <name type="scientific">Dawidia cretensis</name>
    <dbReference type="NCBI Taxonomy" id="2782350"/>
    <lineage>
        <taxon>Bacteria</taxon>
        <taxon>Pseudomonadati</taxon>
        <taxon>Bacteroidota</taxon>
        <taxon>Cytophagia</taxon>
        <taxon>Cytophagales</taxon>
        <taxon>Chryseotaleaceae</taxon>
        <taxon>Dawidia</taxon>
    </lineage>
</organism>
<dbReference type="Pfam" id="PF02895">
    <property type="entry name" value="H-kinase_dim"/>
    <property type="match status" value="1"/>
</dbReference>
<dbReference type="Gene3D" id="3.30.565.10">
    <property type="entry name" value="Histidine kinase-like ATPase, C-terminal domain"/>
    <property type="match status" value="1"/>
</dbReference>
<dbReference type="PROSITE" id="PS50894">
    <property type="entry name" value="HPT"/>
    <property type="match status" value="1"/>
</dbReference>
<gene>
    <name evidence="16" type="ORF">KK062_10745</name>
</gene>
<dbReference type="Gene3D" id="1.20.120.160">
    <property type="entry name" value="HPT domain"/>
    <property type="match status" value="1"/>
</dbReference>
<dbReference type="Gene3D" id="1.10.287.560">
    <property type="entry name" value="Histidine kinase CheA-like, homodimeric domain"/>
    <property type="match status" value="1"/>
</dbReference>
<accession>A0AAP2GUC7</accession>